<evidence type="ECO:0000256" key="1">
    <source>
        <dbReference type="ARBA" id="ARBA00010641"/>
    </source>
</evidence>
<dbReference type="InterPro" id="IPR013325">
    <property type="entry name" value="RNA_pol_sigma_r2"/>
</dbReference>
<keyword evidence="5" id="KW-0804">Transcription</keyword>
<dbReference type="Gene3D" id="1.10.1740.10">
    <property type="match status" value="1"/>
</dbReference>
<dbReference type="EMBL" id="CP036278">
    <property type="protein sequence ID" value="QDU56211.1"/>
    <property type="molecule type" value="Genomic_DNA"/>
</dbReference>
<feature type="domain" description="RNA polymerase sigma factor 70 region 4 type 2" evidence="7">
    <location>
        <begin position="125"/>
        <end position="177"/>
    </location>
</feature>
<keyword evidence="3" id="KW-0731">Sigma factor</keyword>
<organism evidence="8 9">
    <name type="scientific">Aeoliella mucimassa</name>
    <dbReference type="NCBI Taxonomy" id="2527972"/>
    <lineage>
        <taxon>Bacteria</taxon>
        <taxon>Pseudomonadati</taxon>
        <taxon>Planctomycetota</taxon>
        <taxon>Planctomycetia</taxon>
        <taxon>Pirellulales</taxon>
        <taxon>Lacipirellulaceae</taxon>
        <taxon>Aeoliella</taxon>
    </lineage>
</organism>
<dbReference type="InterPro" id="IPR014284">
    <property type="entry name" value="RNA_pol_sigma-70_dom"/>
</dbReference>
<evidence type="ECO:0000256" key="5">
    <source>
        <dbReference type="ARBA" id="ARBA00023163"/>
    </source>
</evidence>
<gene>
    <name evidence="8" type="primary">sigX</name>
    <name evidence="8" type="ORF">Pan181_24190</name>
</gene>
<proteinExistence type="inferred from homology"/>
<dbReference type="Pfam" id="PF04542">
    <property type="entry name" value="Sigma70_r2"/>
    <property type="match status" value="1"/>
</dbReference>
<evidence type="ECO:0000259" key="7">
    <source>
        <dbReference type="Pfam" id="PF08281"/>
    </source>
</evidence>
<dbReference type="CDD" id="cd06171">
    <property type="entry name" value="Sigma70_r4"/>
    <property type="match status" value="1"/>
</dbReference>
<evidence type="ECO:0000256" key="2">
    <source>
        <dbReference type="ARBA" id="ARBA00023015"/>
    </source>
</evidence>
<dbReference type="GO" id="GO:0016987">
    <property type="term" value="F:sigma factor activity"/>
    <property type="evidence" value="ECO:0007669"/>
    <property type="project" value="UniProtKB-KW"/>
</dbReference>
<dbReference type="Pfam" id="PF08281">
    <property type="entry name" value="Sigma70_r4_2"/>
    <property type="match status" value="1"/>
</dbReference>
<keyword evidence="9" id="KW-1185">Reference proteome</keyword>
<dbReference type="SUPFAM" id="SSF88946">
    <property type="entry name" value="Sigma2 domain of RNA polymerase sigma factors"/>
    <property type="match status" value="1"/>
</dbReference>
<comment type="similarity">
    <text evidence="1">Belongs to the sigma-70 factor family. ECF subfamily.</text>
</comment>
<dbReference type="GO" id="GO:0006352">
    <property type="term" value="P:DNA-templated transcription initiation"/>
    <property type="evidence" value="ECO:0007669"/>
    <property type="project" value="InterPro"/>
</dbReference>
<dbReference type="InterPro" id="IPR039425">
    <property type="entry name" value="RNA_pol_sigma-70-like"/>
</dbReference>
<dbReference type="PANTHER" id="PTHR43133:SF8">
    <property type="entry name" value="RNA POLYMERASE SIGMA FACTOR HI_1459-RELATED"/>
    <property type="match status" value="1"/>
</dbReference>
<feature type="domain" description="RNA polymerase sigma-70 region 2" evidence="6">
    <location>
        <begin position="34"/>
        <end position="99"/>
    </location>
</feature>
<evidence type="ECO:0000313" key="8">
    <source>
        <dbReference type="EMBL" id="QDU56211.1"/>
    </source>
</evidence>
<dbReference type="InterPro" id="IPR013324">
    <property type="entry name" value="RNA_pol_sigma_r3/r4-like"/>
</dbReference>
<dbReference type="NCBIfam" id="TIGR02937">
    <property type="entry name" value="sigma70-ECF"/>
    <property type="match status" value="1"/>
</dbReference>
<protein>
    <submittedName>
        <fullName evidence="8">RNA polymerase sigma factor SigX</fullName>
    </submittedName>
</protein>
<evidence type="ECO:0000259" key="6">
    <source>
        <dbReference type="Pfam" id="PF04542"/>
    </source>
</evidence>
<evidence type="ECO:0000256" key="3">
    <source>
        <dbReference type="ARBA" id="ARBA00023082"/>
    </source>
</evidence>
<dbReference type="Proteomes" id="UP000315750">
    <property type="component" value="Chromosome"/>
</dbReference>
<reference evidence="8 9" key="1">
    <citation type="submission" date="2019-02" db="EMBL/GenBank/DDBJ databases">
        <title>Deep-cultivation of Planctomycetes and their phenomic and genomic characterization uncovers novel biology.</title>
        <authorList>
            <person name="Wiegand S."/>
            <person name="Jogler M."/>
            <person name="Boedeker C."/>
            <person name="Pinto D."/>
            <person name="Vollmers J."/>
            <person name="Rivas-Marin E."/>
            <person name="Kohn T."/>
            <person name="Peeters S.H."/>
            <person name="Heuer A."/>
            <person name="Rast P."/>
            <person name="Oberbeckmann S."/>
            <person name="Bunk B."/>
            <person name="Jeske O."/>
            <person name="Meyerdierks A."/>
            <person name="Storesund J.E."/>
            <person name="Kallscheuer N."/>
            <person name="Luecker S."/>
            <person name="Lage O.M."/>
            <person name="Pohl T."/>
            <person name="Merkel B.J."/>
            <person name="Hornburger P."/>
            <person name="Mueller R.-W."/>
            <person name="Bruemmer F."/>
            <person name="Labrenz M."/>
            <person name="Spormann A.M."/>
            <person name="Op den Camp H."/>
            <person name="Overmann J."/>
            <person name="Amann R."/>
            <person name="Jetten M.S.M."/>
            <person name="Mascher T."/>
            <person name="Medema M.H."/>
            <person name="Devos D.P."/>
            <person name="Kaster A.-K."/>
            <person name="Ovreas L."/>
            <person name="Rohde M."/>
            <person name="Galperin M.Y."/>
            <person name="Jogler C."/>
        </authorList>
    </citation>
    <scope>NUCLEOTIDE SEQUENCE [LARGE SCALE GENOMIC DNA]</scope>
    <source>
        <strain evidence="8 9">Pan181</strain>
    </source>
</reference>
<name>A0A518AND6_9BACT</name>
<evidence type="ECO:0000313" key="9">
    <source>
        <dbReference type="Proteomes" id="UP000315750"/>
    </source>
</evidence>
<sequence length="191" mass="21530">MGGVSTNSAYVHRVKYLTDQLGDAGVDVVGALFDLTSQRLVRLAVAITRNQCDAEDAVQAVMVRIATRPHQLHSARCAWAYLLQMVRHEALTVLRKRKRLRGLGSLADLVIRRRVDEIELQETNRAVWSALRTLPAEQAEVVVLKIWEEMTFQEIGEILEISPNTAASRYKYALNKLSAKLAGRREEVLHD</sequence>
<dbReference type="PANTHER" id="PTHR43133">
    <property type="entry name" value="RNA POLYMERASE ECF-TYPE SIGMA FACTO"/>
    <property type="match status" value="1"/>
</dbReference>
<dbReference type="SUPFAM" id="SSF88659">
    <property type="entry name" value="Sigma3 and sigma4 domains of RNA polymerase sigma factors"/>
    <property type="match status" value="1"/>
</dbReference>
<dbReference type="OrthoDB" id="289887at2"/>
<dbReference type="GO" id="GO:0003677">
    <property type="term" value="F:DNA binding"/>
    <property type="evidence" value="ECO:0007669"/>
    <property type="project" value="UniProtKB-KW"/>
</dbReference>
<keyword evidence="2" id="KW-0805">Transcription regulation</keyword>
<evidence type="ECO:0000256" key="4">
    <source>
        <dbReference type="ARBA" id="ARBA00023125"/>
    </source>
</evidence>
<accession>A0A518AND6</accession>
<keyword evidence="4" id="KW-0238">DNA-binding</keyword>
<dbReference type="KEGG" id="amuc:Pan181_24190"/>
<dbReference type="InterPro" id="IPR007627">
    <property type="entry name" value="RNA_pol_sigma70_r2"/>
</dbReference>
<dbReference type="AlphaFoldDB" id="A0A518AND6"/>
<dbReference type="InterPro" id="IPR013249">
    <property type="entry name" value="RNA_pol_sigma70_r4_t2"/>
</dbReference>
<dbReference type="InterPro" id="IPR036388">
    <property type="entry name" value="WH-like_DNA-bd_sf"/>
</dbReference>
<dbReference type="Gene3D" id="1.10.10.10">
    <property type="entry name" value="Winged helix-like DNA-binding domain superfamily/Winged helix DNA-binding domain"/>
    <property type="match status" value="1"/>
</dbReference>